<dbReference type="SUPFAM" id="SSF46785">
    <property type="entry name" value="Winged helix' DNA-binding domain"/>
    <property type="match status" value="1"/>
</dbReference>
<dbReference type="PROSITE" id="PS50949">
    <property type="entry name" value="HTH_GNTR"/>
    <property type="match status" value="1"/>
</dbReference>
<evidence type="ECO:0000256" key="3">
    <source>
        <dbReference type="ARBA" id="ARBA00023125"/>
    </source>
</evidence>
<dbReference type="GO" id="GO:0003677">
    <property type="term" value="F:DNA binding"/>
    <property type="evidence" value="ECO:0007669"/>
    <property type="project" value="UniProtKB-KW"/>
</dbReference>
<dbReference type="OrthoDB" id="9816541at2"/>
<protein>
    <submittedName>
        <fullName evidence="6">GntR family transcriptional regulator</fullName>
    </submittedName>
</protein>
<dbReference type="Gene3D" id="3.40.1410.10">
    <property type="entry name" value="Chorismate lyase-like"/>
    <property type="match status" value="1"/>
</dbReference>
<keyword evidence="7" id="KW-1185">Reference proteome</keyword>
<sequence length="236" mass="27738">MTKYNEIANYIKNKIISGEYKANDKLPFEKEMCEKFNASKMTVKKALDLLVLEGLIVKRRGSGTFVKDISEEQIEDLTIKNQFTGLTASNEGHKVESLILDFKIISADEIIAQNLKIEKEDFVYLIHRVRYIDEEPTVIEKTYMPLYLFPNIKKSDVEGSIYSYIEDKMEYKIQSSHSTVRARKSEQLDREYLKLKIDEPIIEVERIGYLDNGKVFEYSFSRHRYDKFEFKAIIVR</sequence>
<evidence type="ECO:0000313" key="6">
    <source>
        <dbReference type="EMBL" id="ASW42406.1"/>
    </source>
</evidence>
<dbReference type="SUPFAM" id="SSF64288">
    <property type="entry name" value="Chorismate lyase-like"/>
    <property type="match status" value="1"/>
</dbReference>
<dbReference type="SMART" id="SM00345">
    <property type="entry name" value="HTH_GNTR"/>
    <property type="match status" value="1"/>
</dbReference>
<keyword evidence="1" id="KW-0678">Repressor</keyword>
<dbReference type="PANTHER" id="PTHR44846:SF5">
    <property type="entry name" value="HTH-TYPE TRANSCRIPTIONAL REGULATOR GMUR"/>
    <property type="match status" value="1"/>
</dbReference>
<dbReference type="EMBL" id="CP016786">
    <property type="protein sequence ID" value="ASW42406.1"/>
    <property type="molecule type" value="Genomic_DNA"/>
</dbReference>
<dbReference type="AlphaFoldDB" id="A0A343JA48"/>
<feature type="domain" description="HTH gntR-type" evidence="5">
    <location>
        <begin position="1"/>
        <end position="69"/>
    </location>
</feature>
<dbReference type="GO" id="GO:0003700">
    <property type="term" value="F:DNA-binding transcription factor activity"/>
    <property type="evidence" value="ECO:0007669"/>
    <property type="project" value="InterPro"/>
</dbReference>
<dbReference type="FunFam" id="1.10.10.10:FF:000079">
    <property type="entry name" value="GntR family transcriptional regulator"/>
    <property type="match status" value="1"/>
</dbReference>
<keyword evidence="4" id="KW-0804">Transcription</keyword>
<dbReference type="InterPro" id="IPR011663">
    <property type="entry name" value="UTRA"/>
</dbReference>
<name>A0A343JA48_9CLOT</name>
<dbReference type="KEGG" id="cia:BEN51_02575"/>
<dbReference type="Proteomes" id="UP000264883">
    <property type="component" value="Chromosome"/>
</dbReference>
<dbReference type="CDD" id="cd07377">
    <property type="entry name" value="WHTH_GntR"/>
    <property type="match status" value="1"/>
</dbReference>
<dbReference type="FunFam" id="3.40.1410.10:FF:000008">
    <property type="entry name" value="Transcriptional regulator, GntR family"/>
    <property type="match status" value="1"/>
</dbReference>
<accession>A0A343JA48</accession>
<keyword evidence="3" id="KW-0238">DNA-binding</keyword>
<reference evidence="6 7" key="1">
    <citation type="submission" date="2016-08" db="EMBL/GenBank/DDBJ databases">
        <title>Complete Genome Sequence Of The Indigo Reducing Clostridium isatidis DSM15098.</title>
        <authorList>
            <person name="Little G.T."/>
            <person name="Minton N.P."/>
        </authorList>
    </citation>
    <scope>NUCLEOTIDE SEQUENCE [LARGE SCALE GENOMIC DNA]</scope>
    <source>
        <strain evidence="6 7">DSM 15098</strain>
    </source>
</reference>
<evidence type="ECO:0000256" key="2">
    <source>
        <dbReference type="ARBA" id="ARBA00023015"/>
    </source>
</evidence>
<evidence type="ECO:0000313" key="7">
    <source>
        <dbReference type="Proteomes" id="UP000264883"/>
    </source>
</evidence>
<proteinExistence type="predicted"/>
<dbReference type="Pfam" id="PF07702">
    <property type="entry name" value="UTRA"/>
    <property type="match status" value="1"/>
</dbReference>
<evidence type="ECO:0000259" key="5">
    <source>
        <dbReference type="PROSITE" id="PS50949"/>
    </source>
</evidence>
<evidence type="ECO:0000256" key="1">
    <source>
        <dbReference type="ARBA" id="ARBA00022491"/>
    </source>
</evidence>
<dbReference type="InterPro" id="IPR036388">
    <property type="entry name" value="WH-like_DNA-bd_sf"/>
</dbReference>
<evidence type="ECO:0000256" key="4">
    <source>
        <dbReference type="ARBA" id="ARBA00023163"/>
    </source>
</evidence>
<dbReference type="InterPro" id="IPR050679">
    <property type="entry name" value="Bact_HTH_transcr_reg"/>
</dbReference>
<dbReference type="PANTHER" id="PTHR44846">
    <property type="entry name" value="MANNOSYL-D-GLYCERATE TRANSPORT/METABOLISM SYSTEM REPRESSOR MNGR-RELATED"/>
    <property type="match status" value="1"/>
</dbReference>
<gene>
    <name evidence="6" type="ORF">BEN51_02575</name>
</gene>
<organism evidence="6 7">
    <name type="scientific">Clostridium isatidis</name>
    <dbReference type="NCBI Taxonomy" id="182773"/>
    <lineage>
        <taxon>Bacteria</taxon>
        <taxon>Bacillati</taxon>
        <taxon>Bacillota</taxon>
        <taxon>Clostridia</taxon>
        <taxon>Eubacteriales</taxon>
        <taxon>Clostridiaceae</taxon>
        <taxon>Clostridium</taxon>
    </lineage>
</organism>
<dbReference type="RefSeq" id="WP_119864540.1">
    <property type="nucleotide sequence ID" value="NZ_CP016786.1"/>
</dbReference>
<dbReference type="InterPro" id="IPR028978">
    <property type="entry name" value="Chorismate_lyase_/UTRA_dom_sf"/>
</dbReference>
<dbReference type="SMART" id="SM00866">
    <property type="entry name" value="UTRA"/>
    <property type="match status" value="1"/>
</dbReference>
<dbReference type="PRINTS" id="PR00035">
    <property type="entry name" value="HTHGNTR"/>
</dbReference>
<dbReference type="GO" id="GO:0045892">
    <property type="term" value="P:negative regulation of DNA-templated transcription"/>
    <property type="evidence" value="ECO:0007669"/>
    <property type="project" value="TreeGrafter"/>
</dbReference>
<dbReference type="Gene3D" id="1.10.10.10">
    <property type="entry name" value="Winged helix-like DNA-binding domain superfamily/Winged helix DNA-binding domain"/>
    <property type="match status" value="1"/>
</dbReference>
<dbReference type="InterPro" id="IPR036390">
    <property type="entry name" value="WH_DNA-bd_sf"/>
</dbReference>
<dbReference type="InterPro" id="IPR000524">
    <property type="entry name" value="Tscrpt_reg_HTH_GntR"/>
</dbReference>
<keyword evidence="2" id="KW-0805">Transcription regulation</keyword>
<dbReference type="Pfam" id="PF00392">
    <property type="entry name" value="GntR"/>
    <property type="match status" value="1"/>
</dbReference>